<sequence length="71" mass="7591">MEPVGCATAHRRRGLGGGVTLAALAAARERSAKTGVVRPPGHDGYPVPVLVYRSIGFTDRLRNREFRFAAG</sequence>
<dbReference type="EMBL" id="RPFW01000002">
    <property type="protein sequence ID" value="TVZ04926.1"/>
    <property type="molecule type" value="Genomic_DNA"/>
</dbReference>
<name>A0A6P2C372_9ACTN</name>
<organism evidence="1 2">
    <name type="scientific">Trebonia kvetii</name>
    <dbReference type="NCBI Taxonomy" id="2480626"/>
    <lineage>
        <taxon>Bacteria</taxon>
        <taxon>Bacillati</taxon>
        <taxon>Actinomycetota</taxon>
        <taxon>Actinomycetes</taxon>
        <taxon>Streptosporangiales</taxon>
        <taxon>Treboniaceae</taxon>
        <taxon>Trebonia</taxon>
    </lineage>
</organism>
<evidence type="ECO:0000313" key="1">
    <source>
        <dbReference type="EMBL" id="TVZ04926.1"/>
    </source>
</evidence>
<keyword evidence="2" id="KW-1185">Reference proteome</keyword>
<accession>A0A6P2C372</accession>
<evidence type="ECO:0000313" key="2">
    <source>
        <dbReference type="Proteomes" id="UP000460272"/>
    </source>
</evidence>
<dbReference type="RefSeq" id="WP_145852632.1">
    <property type="nucleotide sequence ID" value="NZ_RPFW01000002.1"/>
</dbReference>
<dbReference type="Proteomes" id="UP000460272">
    <property type="component" value="Unassembled WGS sequence"/>
</dbReference>
<reference evidence="1 2" key="1">
    <citation type="submission" date="2018-11" db="EMBL/GenBank/DDBJ databases">
        <title>Trebonia kvetii gen.nov., sp.nov., a novel acidophilic actinobacterium, and proposal of the new actinobacterial family Treboniaceae fam. nov.</title>
        <authorList>
            <person name="Rapoport D."/>
            <person name="Sagova-Mareckova M."/>
            <person name="Sedlacek I."/>
            <person name="Provaznik J."/>
            <person name="Kralova S."/>
            <person name="Pavlinic D."/>
            <person name="Benes V."/>
            <person name="Kopecky J."/>
        </authorList>
    </citation>
    <scope>NUCLEOTIDE SEQUENCE [LARGE SCALE GENOMIC DNA]</scope>
    <source>
        <strain evidence="1 2">15Tr583</strain>
    </source>
</reference>
<proteinExistence type="predicted"/>
<comment type="caution">
    <text evidence="1">The sequence shown here is derived from an EMBL/GenBank/DDBJ whole genome shotgun (WGS) entry which is preliminary data.</text>
</comment>
<evidence type="ECO:0008006" key="3">
    <source>
        <dbReference type="Google" id="ProtNLM"/>
    </source>
</evidence>
<dbReference type="Gene3D" id="3.40.630.30">
    <property type="match status" value="1"/>
</dbReference>
<protein>
    <recommendedName>
        <fullName evidence="3">GNAT family N-acetyltransferase</fullName>
    </recommendedName>
</protein>
<gene>
    <name evidence="1" type="ORF">EAS64_09830</name>
</gene>
<dbReference type="OrthoDB" id="3771710at2"/>
<dbReference type="AlphaFoldDB" id="A0A6P2C372"/>